<evidence type="ECO:0000313" key="2">
    <source>
        <dbReference type="Proteomes" id="UP001227268"/>
    </source>
</evidence>
<evidence type="ECO:0000313" key="1">
    <source>
        <dbReference type="EMBL" id="KAJ9103170.1"/>
    </source>
</evidence>
<proteinExistence type="predicted"/>
<protein>
    <submittedName>
        <fullName evidence="1">Uncharacterized protein</fullName>
    </submittedName>
</protein>
<dbReference type="Proteomes" id="UP001227268">
    <property type="component" value="Unassembled WGS sequence"/>
</dbReference>
<reference evidence="1" key="1">
    <citation type="submission" date="2023-04" db="EMBL/GenBank/DDBJ databases">
        <title>Draft Genome sequencing of Naganishia species isolated from polar environments using Oxford Nanopore Technology.</title>
        <authorList>
            <person name="Leo P."/>
            <person name="Venkateswaran K."/>
        </authorList>
    </citation>
    <scope>NUCLEOTIDE SEQUENCE</scope>
    <source>
        <strain evidence="1">MNA-CCFEE 5423</strain>
    </source>
</reference>
<sequence length="196" mass="20717">MSSRGMANIRGRGGRGRGTNQTSRAGSSRPLGVALTAGNVADGRSAIDTELEIRRDLYNDGSVNMVEPWENLKAKKRVAADTGFINDESEGEDDDEEDENQDDTPRTRAPFKKAKTIKSAVTKQGAIKTAGKTAGKTATGKAAPAAVKGKRSEAQKAADAKEAAADVDDIHAEGEQVDESLLEPRFVSVTKIVAGF</sequence>
<keyword evidence="2" id="KW-1185">Reference proteome</keyword>
<comment type="caution">
    <text evidence="1">The sequence shown here is derived from an EMBL/GenBank/DDBJ whole genome shotgun (WGS) entry which is preliminary data.</text>
</comment>
<name>A0ACC2VWD4_9TREE</name>
<dbReference type="EMBL" id="JASBWT010000007">
    <property type="protein sequence ID" value="KAJ9103170.1"/>
    <property type="molecule type" value="Genomic_DNA"/>
</dbReference>
<organism evidence="1 2">
    <name type="scientific">Naganishia friedmannii</name>
    <dbReference type="NCBI Taxonomy" id="89922"/>
    <lineage>
        <taxon>Eukaryota</taxon>
        <taxon>Fungi</taxon>
        <taxon>Dikarya</taxon>
        <taxon>Basidiomycota</taxon>
        <taxon>Agaricomycotina</taxon>
        <taxon>Tremellomycetes</taxon>
        <taxon>Filobasidiales</taxon>
        <taxon>Filobasidiaceae</taxon>
        <taxon>Naganishia</taxon>
    </lineage>
</organism>
<accession>A0ACC2VWD4</accession>
<gene>
    <name evidence="1" type="ORF">QFC21_002592</name>
</gene>